<dbReference type="EMBL" id="JZIW01000010">
    <property type="protein sequence ID" value="KOO70238.1"/>
    <property type="molecule type" value="Genomic_DNA"/>
</dbReference>
<reference evidence="2 3" key="1">
    <citation type="journal article" date="2015" name="Antimicrob. Agents Chemother.">
        <title>Whole-Genome Sequencing Identifies Emergence of a Quinolone Resistance Mutation in a Case of Stenotrophomonas maltophilia Bacteremia.</title>
        <authorList>
            <person name="Pak T.R."/>
            <person name="Altman D.R."/>
            <person name="Attie O."/>
            <person name="Sebra R."/>
            <person name="Hamula C.L."/>
            <person name="Lewis M."/>
            <person name="Deikus G."/>
            <person name="Newman L.C."/>
            <person name="Fang G."/>
            <person name="Hand J."/>
            <person name="Papel G."/>
            <person name="Wallach F."/>
            <person name="Schadt E.E."/>
            <person name="Huprikar S."/>
            <person name="van Bakel H."/>
            <person name="Kasarskis A."/>
            <person name="Bashir A."/>
        </authorList>
    </citation>
    <scope>NUCLEOTIDE SEQUENCE [LARGE SCALE GENOMIC DNA]</scope>
    <source>
        <strain evidence="2 3">ISMMS6</strain>
    </source>
</reference>
<sequence length="345" mass="36043">MTLVPIVYRSTDPGAPILNGQAGSLLALLNAILVTGYGDGASSKPGAGWTRPYASSSVQVFRNSATSGSGTYLRVRDDASAATLNTGCVAQALGYSSMSDIDTGADQTPSAALQARGSFIAKAPTATAAARSWMAIATEIGFYLFTAWSNFNNGLGAYYYGDIDTVVSGDVFPFVMFGSNDMTSFSGAWSTDACSLFFASPLGAAVDGVARRDQSYVPGGFVMRSYSGGQNAPGRVTTTGIDPPAGATSNNRSYGSGSYPVGPDRAHGGYNYMRAAVREAPFTLRGHLPGVLVPLHARPHAEGSVVPFIDGIGLGQWLAVNYNVVEPDVADRNGQVLFRLDAPWR</sequence>
<evidence type="ECO:0000313" key="3">
    <source>
        <dbReference type="Proteomes" id="UP000037632"/>
    </source>
</evidence>
<protein>
    <recommendedName>
        <fullName evidence="4">Tail fiber protein</fullName>
    </recommendedName>
</protein>
<accession>A0AB34TD48</accession>
<dbReference type="AlphaFoldDB" id="A0AB34TD48"/>
<evidence type="ECO:0000256" key="1">
    <source>
        <dbReference type="SAM" id="MobiDB-lite"/>
    </source>
</evidence>
<gene>
    <name evidence="2" type="ORF">VL23_21455</name>
</gene>
<proteinExistence type="predicted"/>
<evidence type="ECO:0000313" key="2">
    <source>
        <dbReference type="EMBL" id="KOO70238.1"/>
    </source>
</evidence>
<evidence type="ECO:0008006" key="4">
    <source>
        <dbReference type="Google" id="ProtNLM"/>
    </source>
</evidence>
<organism evidence="2 3">
    <name type="scientific">Stenotrophomonas maltophilia</name>
    <name type="common">Pseudomonas maltophilia</name>
    <name type="synonym">Xanthomonas maltophilia</name>
    <dbReference type="NCBI Taxonomy" id="40324"/>
    <lineage>
        <taxon>Bacteria</taxon>
        <taxon>Pseudomonadati</taxon>
        <taxon>Pseudomonadota</taxon>
        <taxon>Gammaproteobacteria</taxon>
        <taxon>Lysobacterales</taxon>
        <taxon>Lysobacteraceae</taxon>
        <taxon>Stenotrophomonas</taxon>
        <taxon>Stenotrophomonas maltophilia group</taxon>
    </lineage>
</organism>
<feature type="region of interest" description="Disordered" evidence="1">
    <location>
        <begin position="233"/>
        <end position="260"/>
    </location>
</feature>
<dbReference type="Proteomes" id="UP000037632">
    <property type="component" value="Unassembled WGS sequence"/>
</dbReference>
<name>A0AB34TD48_STEMA</name>
<feature type="compositionally biased region" description="Polar residues" evidence="1">
    <location>
        <begin position="247"/>
        <end position="256"/>
    </location>
</feature>
<comment type="caution">
    <text evidence="2">The sequence shown here is derived from an EMBL/GenBank/DDBJ whole genome shotgun (WGS) entry which is preliminary data.</text>
</comment>